<evidence type="ECO:0000313" key="1">
    <source>
        <dbReference type="EMBL" id="CAG8735545.1"/>
    </source>
</evidence>
<dbReference type="EMBL" id="CAJVQB010009976">
    <property type="protein sequence ID" value="CAG8735545.1"/>
    <property type="molecule type" value="Genomic_DNA"/>
</dbReference>
<evidence type="ECO:0000313" key="2">
    <source>
        <dbReference type="Proteomes" id="UP000789901"/>
    </source>
</evidence>
<proteinExistence type="predicted"/>
<reference evidence="1 2" key="1">
    <citation type="submission" date="2021-06" db="EMBL/GenBank/DDBJ databases">
        <authorList>
            <person name="Kallberg Y."/>
            <person name="Tangrot J."/>
            <person name="Rosling A."/>
        </authorList>
    </citation>
    <scope>NUCLEOTIDE SEQUENCE [LARGE SCALE GENOMIC DNA]</scope>
    <source>
        <strain evidence="1 2">120-4 pot B 10/14</strain>
    </source>
</reference>
<organism evidence="1 2">
    <name type="scientific">Gigaspora margarita</name>
    <dbReference type="NCBI Taxonomy" id="4874"/>
    <lineage>
        <taxon>Eukaryota</taxon>
        <taxon>Fungi</taxon>
        <taxon>Fungi incertae sedis</taxon>
        <taxon>Mucoromycota</taxon>
        <taxon>Glomeromycotina</taxon>
        <taxon>Glomeromycetes</taxon>
        <taxon>Diversisporales</taxon>
        <taxon>Gigasporaceae</taxon>
        <taxon>Gigaspora</taxon>
    </lineage>
</organism>
<keyword evidence="2" id="KW-1185">Reference proteome</keyword>
<protein>
    <submittedName>
        <fullName evidence="1">23950_t:CDS:1</fullName>
    </submittedName>
</protein>
<dbReference type="Proteomes" id="UP000789901">
    <property type="component" value="Unassembled WGS sequence"/>
</dbReference>
<comment type="caution">
    <text evidence="1">The sequence shown here is derived from an EMBL/GenBank/DDBJ whole genome shotgun (WGS) entry which is preliminary data.</text>
</comment>
<name>A0ABN7V608_GIGMA</name>
<sequence>MTDQAHISDKIQIRISNMVCFNNFPDKPVINIRESRPLIYSQLFGPSLFTSPFTTSSRSRLYADWLLT</sequence>
<accession>A0ABN7V608</accession>
<gene>
    <name evidence="1" type="ORF">GMARGA_LOCUS14812</name>
</gene>